<dbReference type="PROSITE" id="PS50995">
    <property type="entry name" value="HTH_MARR_2"/>
    <property type="match status" value="1"/>
</dbReference>
<reference evidence="5 6" key="1">
    <citation type="submission" date="2019-04" db="EMBL/GenBank/DDBJ databases">
        <title>Lampropedia sp YIM MLB12 draf genome.</title>
        <authorList>
            <person name="Wang Y.-X."/>
        </authorList>
    </citation>
    <scope>NUCLEOTIDE SEQUENCE [LARGE SCALE GENOMIC DNA]</scope>
    <source>
        <strain evidence="5 6">YIM MLB12</strain>
    </source>
</reference>
<dbReference type="PROSITE" id="PS01117">
    <property type="entry name" value="HTH_MARR_1"/>
    <property type="match status" value="1"/>
</dbReference>
<comment type="caution">
    <text evidence="5">The sequence shown here is derived from an EMBL/GenBank/DDBJ whole genome shotgun (WGS) entry which is preliminary data.</text>
</comment>
<dbReference type="PRINTS" id="PR00598">
    <property type="entry name" value="HTHMARR"/>
</dbReference>
<dbReference type="PANTHER" id="PTHR42756:SF1">
    <property type="entry name" value="TRANSCRIPTIONAL REPRESSOR OF EMRAB OPERON"/>
    <property type="match status" value="1"/>
</dbReference>
<dbReference type="InterPro" id="IPR036390">
    <property type="entry name" value="WH_DNA-bd_sf"/>
</dbReference>
<keyword evidence="6" id="KW-1185">Reference proteome</keyword>
<dbReference type="SMART" id="SM00347">
    <property type="entry name" value="HTH_MARR"/>
    <property type="match status" value="1"/>
</dbReference>
<dbReference type="InterPro" id="IPR000835">
    <property type="entry name" value="HTH_MarR-typ"/>
</dbReference>
<keyword evidence="1" id="KW-0805">Transcription regulation</keyword>
<dbReference type="InterPro" id="IPR023187">
    <property type="entry name" value="Tscrpt_reg_MarR-type_CS"/>
</dbReference>
<evidence type="ECO:0000256" key="2">
    <source>
        <dbReference type="ARBA" id="ARBA00023125"/>
    </source>
</evidence>
<feature type="domain" description="HTH marR-type" evidence="4">
    <location>
        <begin position="1"/>
        <end position="157"/>
    </location>
</feature>
<gene>
    <name evidence="5" type="ORF">E8K88_13740</name>
</gene>
<dbReference type="PANTHER" id="PTHR42756">
    <property type="entry name" value="TRANSCRIPTIONAL REGULATOR, MARR"/>
    <property type="match status" value="1"/>
</dbReference>
<dbReference type="Gene3D" id="1.10.10.10">
    <property type="entry name" value="Winged helix-like DNA-binding domain superfamily/Winged helix DNA-binding domain"/>
    <property type="match status" value="1"/>
</dbReference>
<sequence>MELDQKYQALLAQAQQQRLPQADNIRLCFETLSLASRIDRDCASLLAPHGLTEGRFVMLFLLAAANDGLAPHALAQQAGISRATVTGLLDGLERDGLIARHAEAADRRALRIRLTEHGLQVAHTVFAQHTRWISTLFAPLTEPERMQLSVLLNKVAQGLPATKHGAMP</sequence>
<dbReference type="SUPFAM" id="SSF46785">
    <property type="entry name" value="Winged helix' DNA-binding domain"/>
    <property type="match status" value="1"/>
</dbReference>
<evidence type="ECO:0000256" key="3">
    <source>
        <dbReference type="ARBA" id="ARBA00023163"/>
    </source>
</evidence>
<protein>
    <submittedName>
        <fullName evidence="5">MarR family transcriptional regulator</fullName>
    </submittedName>
</protein>
<dbReference type="RefSeq" id="WP_136407251.1">
    <property type="nucleotide sequence ID" value="NZ_SSWX01000019.1"/>
</dbReference>
<dbReference type="GO" id="GO:0003677">
    <property type="term" value="F:DNA binding"/>
    <property type="evidence" value="ECO:0007669"/>
    <property type="project" value="UniProtKB-KW"/>
</dbReference>
<dbReference type="EMBL" id="SSWX01000019">
    <property type="protein sequence ID" value="THJ31886.1"/>
    <property type="molecule type" value="Genomic_DNA"/>
</dbReference>
<dbReference type="Pfam" id="PF12802">
    <property type="entry name" value="MarR_2"/>
    <property type="match status" value="1"/>
</dbReference>
<evidence type="ECO:0000313" key="6">
    <source>
        <dbReference type="Proteomes" id="UP000306236"/>
    </source>
</evidence>
<dbReference type="InterPro" id="IPR036388">
    <property type="entry name" value="WH-like_DNA-bd_sf"/>
</dbReference>
<evidence type="ECO:0000256" key="1">
    <source>
        <dbReference type="ARBA" id="ARBA00023015"/>
    </source>
</evidence>
<dbReference type="OrthoDB" id="9787636at2"/>
<keyword evidence="2" id="KW-0238">DNA-binding</keyword>
<proteinExistence type="predicted"/>
<name>A0A4S5BQE2_9BURK</name>
<dbReference type="GO" id="GO:0003700">
    <property type="term" value="F:DNA-binding transcription factor activity"/>
    <property type="evidence" value="ECO:0007669"/>
    <property type="project" value="InterPro"/>
</dbReference>
<organism evidence="5 6">
    <name type="scientific">Lampropedia aestuarii</name>
    <dbReference type="NCBI Taxonomy" id="2562762"/>
    <lineage>
        <taxon>Bacteria</taxon>
        <taxon>Pseudomonadati</taxon>
        <taxon>Pseudomonadota</taxon>
        <taxon>Betaproteobacteria</taxon>
        <taxon>Burkholderiales</taxon>
        <taxon>Comamonadaceae</taxon>
        <taxon>Lampropedia</taxon>
    </lineage>
</organism>
<evidence type="ECO:0000259" key="4">
    <source>
        <dbReference type="PROSITE" id="PS50995"/>
    </source>
</evidence>
<dbReference type="Proteomes" id="UP000306236">
    <property type="component" value="Unassembled WGS sequence"/>
</dbReference>
<keyword evidence="3" id="KW-0804">Transcription</keyword>
<dbReference type="AlphaFoldDB" id="A0A4S5BQE2"/>
<evidence type="ECO:0000313" key="5">
    <source>
        <dbReference type="EMBL" id="THJ31886.1"/>
    </source>
</evidence>
<accession>A0A4S5BQE2</accession>